<dbReference type="Pfam" id="PF02922">
    <property type="entry name" value="CBM_48"/>
    <property type="match status" value="1"/>
</dbReference>
<dbReference type="CDD" id="cd02856">
    <property type="entry name" value="E_set_GDE_Isoamylase_N"/>
    <property type="match status" value="1"/>
</dbReference>
<feature type="compositionally biased region" description="Basic and acidic residues" evidence="4">
    <location>
        <begin position="468"/>
        <end position="481"/>
    </location>
</feature>
<evidence type="ECO:0000256" key="1">
    <source>
        <dbReference type="ARBA" id="ARBA00008061"/>
    </source>
</evidence>
<dbReference type="Gene3D" id="2.60.40.10">
    <property type="entry name" value="Immunoglobulins"/>
    <property type="match status" value="1"/>
</dbReference>
<organism evidence="6 7">
    <name type="scientific">Afipia felis</name>
    <name type="common">Cat scratch disease bacillus</name>
    <dbReference type="NCBI Taxonomy" id="1035"/>
    <lineage>
        <taxon>Bacteria</taxon>
        <taxon>Pseudomonadati</taxon>
        <taxon>Pseudomonadota</taxon>
        <taxon>Alphaproteobacteria</taxon>
        <taxon>Hyphomicrobiales</taxon>
        <taxon>Nitrobacteraceae</taxon>
        <taxon>Afipia</taxon>
    </lineage>
</organism>
<dbReference type="GO" id="GO:0005980">
    <property type="term" value="P:glycogen catabolic process"/>
    <property type="evidence" value="ECO:0007669"/>
    <property type="project" value="InterPro"/>
</dbReference>
<evidence type="ECO:0000259" key="5">
    <source>
        <dbReference type="SMART" id="SM00642"/>
    </source>
</evidence>
<dbReference type="AlphaFoldDB" id="A0A090MTR9"/>
<gene>
    <name evidence="6" type="primary">glgX</name>
    <name evidence="6" type="ORF">BN961_02430</name>
</gene>
<dbReference type="NCBIfam" id="TIGR02100">
    <property type="entry name" value="glgX_debranch"/>
    <property type="match status" value="1"/>
</dbReference>
<dbReference type="InterPro" id="IPR013783">
    <property type="entry name" value="Ig-like_fold"/>
</dbReference>
<dbReference type="InterPro" id="IPR011837">
    <property type="entry name" value="Glycogen_debranch_GlgX"/>
</dbReference>
<accession>A0A090MTR9</accession>
<keyword evidence="7" id="KW-1185">Reference proteome</keyword>
<dbReference type="SMART" id="SM00642">
    <property type="entry name" value="Aamy"/>
    <property type="match status" value="1"/>
</dbReference>
<evidence type="ECO:0000256" key="3">
    <source>
        <dbReference type="ARBA" id="ARBA00023295"/>
    </source>
</evidence>
<dbReference type="GO" id="GO:0004135">
    <property type="term" value="F:amylo-alpha-1,6-glucosidase activity"/>
    <property type="evidence" value="ECO:0007669"/>
    <property type="project" value="InterPro"/>
</dbReference>
<dbReference type="Gene3D" id="2.60.40.1180">
    <property type="entry name" value="Golgi alpha-mannosidase II"/>
    <property type="match status" value="1"/>
</dbReference>
<comment type="similarity">
    <text evidence="1">Belongs to the glycosyl hydrolase 13 family.</text>
</comment>
<feature type="region of interest" description="Disordered" evidence="4">
    <location>
        <begin position="468"/>
        <end position="492"/>
    </location>
</feature>
<dbReference type="CDD" id="cd11326">
    <property type="entry name" value="AmyAc_Glg_debranch"/>
    <property type="match status" value="1"/>
</dbReference>
<dbReference type="SUPFAM" id="SSF81296">
    <property type="entry name" value="E set domains"/>
    <property type="match status" value="1"/>
</dbReference>
<dbReference type="InterPro" id="IPR013780">
    <property type="entry name" value="Glyco_hydro_b"/>
</dbReference>
<dbReference type="InterPro" id="IPR044505">
    <property type="entry name" value="GlgX_Isoamylase_N_E_set"/>
</dbReference>
<feature type="domain" description="Glycosyl hydrolase family 13 catalytic" evidence="5">
    <location>
        <begin position="165"/>
        <end position="572"/>
    </location>
</feature>
<dbReference type="EMBL" id="CCAZ020000001">
    <property type="protein sequence ID" value="CEG09009.1"/>
    <property type="molecule type" value="Genomic_DNA"/>
</dbReference>
<dbReference type="SUPFAM" id="SSF51011">
    <property type="entry name" value="Glycosyl hydrolase domain"/>
    <property type="match status" value="1"/>
</dbReference>
<evidence type="ECO:0000256" key="2">
    <source>
        <dbReference type="ARBA" id="ARBA00022801"/>
    </source>
</evidence>
<dbReference type="InterPro" id="IPR006047">
    <property type="entry name" value="GH13_cat_dom"/>
</dbReference>
<dbReference type="SUPFAM" id="SSF51445">
    <property type="entry name" value="(Trans)glycosidases"/>
    <property type="match status" value="1"/>
</dbReference>
<dbReference type="PANTHER" id="PTHR43002">
    <property type="entry name" value="GLYCOGEN DEBRANCHING ENZYME"/>
    <property type="match status" value="1"/>
</dbReference>
<sequence>MMRLSAGTHTRLGSTWDGRGTNFALFSANAQSVELCLFDNQGRREIERIALPERTEDVWHGYLNDVSPGQLYGYRVHGPYAPDHGHRFNCHKLLIDPYAKRLAGRLVWSDAHFGYRTGSSREDLSFDRRDNARGMPKAVVIDETFNWGRRENRPNVAWADTIIYEAHVKGLTQTRDGVPPHLRGTFGALSCPAVVDHLKRLGVTTIELLPIHGFVDDRHLVEKKLSNYWGYNSIAFFAPEARYANNSALDSFRTAVARLHDAGIEVMLDVVYNHTAEGNHLGPTLSFRGIDNLSYYWLMPDKPRFYDDFTGTGNSLNLSHPRVLQMVMDSLRYWVEVCHVDGFRFDLASTLARGPNGFDRGGAFLTAVRQDPVLATVKLVAEPWDVGLGGYQVGAYPSQWSEWNDRYRSTLRRYWAGEGSLLGDLGRRMTGSSDLFNHDGRTPQASINHITVHDGFTLMDLFSYNEKHNEANGEDNRDGSNDNHSNNCGHEGPTDDEAIVALRRQLRKNQLACLFLAQGVPLLLAGDEAGNSQQGNNNAYCQDNEIGWVNWNGVGQDGDDLTDFIGKLTALRAHFPQLRSRQWVDGLKADGTYGVLWLTPQANEMEEADWNFPEGRFLSYVLGPKEQGEPPLFIVLNAAPEPIEFTLPKLPEYTKWSCVLDTTTPEANGSVASGTTANAPPRSVLAFSGAA</sequence>
<protein>
    <submittedName>
        <fullName evidence="6">Glycogen debranching enzyme</fullName>
    </submittedName>
</protein>
<comment type="caution">
    <text evidence="6">The sequence shown here is derived from an EMBL/GenBank/DDBJ whole genome shotgun (WGS) entry which is preliminary data.</text>
</comment>
<name>A0A090MTR9_AFIFE</name>
<dbReference type="STRING" id="1035.BN961_02430"/>
<proteinExistence type="inferred from homology"/>
<evidence type="ECO:0000313" key="7">
    <source>
        <dbReference type="Proteomes" id="UP000035762"/>
    </source>
</evidence>
<dbReference type="Proteomes" id="UP000035762">
    <property type="component" value="Unassembled WGS sequence"/>
</dbReference>
<dbReference type="InterPro" id="IPR014756">
    <property type="entry name" value="Ig_E-set"/>
</dbReference>
<dbReference type="InterPro" id="IPR017853">
    <property type="entry name" value="GH"/>
</dbReference>
<evidence type="ECO:0000256" key="4">
    <source>
        <dbReference type="SAM" id="MobiDB-lite"/>
    </source>
</evidence>
<keyword evidence="3" id="KW-0326">Glycosidase</keyword>
<keyword evidence="2" id="KW-0378">Hydrolase</keyword>
<reference evidence="6 7" key="1">
    <citation type="journal article" date="2014" name="Genome Announc.">
        <title>Genome Sequence of Afipia felis Strain 76713, Isolated in Hospital Water Using an Amoeba Co-Culture Procedure.</title>
        <authorList>
            <person name="Benamar S."/>
            <person name="La Scola B."/>
            <person name="Croce O."/>
        </authorList>
    </citation>
    <scope>NUCLEOTIDE SEQUENCE [LARGE SCALE GENOMIC DNA]</scope>
    <source>
        <strain evidence="6 7">76713</strain>
    </source>
</reference>
<evidence type="ECO:0000313" key="6">
    <source>
        <dbReference type="EMBL" id="CEG09009.1"/>
    </source>
</evidence>
<dbReference type="Gene3D" id="3.20.20.80">
    <property type="entry name" value="Glycosidases"/>
    <property type="match status" value="1"/>
</dbReference>
<dbReference type="InterPro" id="IPR004193">
    <property type="entry name" value="Glyco_hydro_13_N"/>
</dbReference>